<comment type="subcellular location">
    <subcellularLocation>
        <location evidence="2">Cell membrane</location>
        <topology evidence="2">Lipid-anchor</topology>
    </subcellularLocation>
</comment>
<comment type="similarity">
    <text evidence="1 2">Belongs to the outer membrane factor (OMF) (TC 1.B.17) family.</text>
</comment>
<gene>
    <name evidence="3" type="ORF">IAD18_07275</name>
</gene>
<keyword evidence="2" id="KW-1134">Transmembrane beta strand</keyword>
<dbReference type="Proteomes" id="UP000824076">
    <property type="component" value="Unassembled WGS sequence"/>
</dbReference>
<dbReference type="InterPro" id="IPR003423">
    <property type="entry name" value="OMP_efflux"/>
</dbReference>
<dbReference type="GO" id="GO:0005886">
    <property type="term" value="C:plasma membrane"/>
    <property type="evidence" value="ECO:0007669"/>
    <property type="project" value="UniProtKB-SubCell"/>
</dbReference>
<organism evidence="3 4">
    <name type="scientific">Candidatus Limisoma intestinavium</name>
    <dbReference type="NCBI Taxonomy" id="2840856"/>
    <lineage>
        <taxon>Bacteria</taxon>
        <taxon>Pseudomonadati</taxon>
        <taxon>Bacteroidota</taxon>
        <taxon>Bacteroidia</taxon>
        <taxon>Bacteroidales</taxon>
        <taxon>Candidatus Limisoma</taxon>
    </lineage>
</organism>
<reference evidence="3" key="1">
    <citation type="submission" date="2020-10" db="EMBL/GenBank/DDBJ databases">
        <authorList>
            <person name="Gilroy R."/>
        </authorList>
    </citation>
    <scope>NUCLEOTIDE SEQUENCE</scope>
    <source>
        <strain evidence="3">17073</strain>
    </source>
</reference>
<keyword evidence="2" id="KW-0449">Lipoprotein</keyword>
<dbReference type="Gene3D" id="2.20.200.10">
    <property type="entry name" value="Outer membrane efflux proteins (OEP)"/>
    <property type="match status" value="1"/>
</dbReference>
<dbReference type="SUPFAM" id="SSF56954">
    <property type="entry name" value="Outer membrane efflux proteins (OEP)"/>
    <property type="match status" value="1"/>
</dbReference>
<dbReference type="PANTHER" id="PTHR30203:SF33">
    <property type="entry name" value="BLR4455 PROTEIN"/>
    <property type="match status" value="1"/>
</dbReference>
<dbReference type="PANTHER" id="PTHR30203">
    <property type="entry name" value="OUTER MEMBRANE CATION EFFLUX PROTEIN"/>
    <property type="match status" value="1"/>
</dbReference>
<keyword evidence="2" id="KW-0472">Membrane</keyword>
<dbReference type="InterPro" id="IPR010131">
    <property type="entry name" value="MdtP/NodT-like"/>
</dbReference>
<dbReference type="NCBIfam" id="TIGR01845">
    <property type="entry name" value="outer_NodT"/>
    <property type="match status" value="1"/>
</dbReference>
<accession>A0A9D1IPC5</accession>
<sequence length="461" mass="50761">MKQNRIITMALVAAIAATTTSCHIYKKFELPEEGLAGEVAEAQKEEIDSTSLGNVAWDDMFTDPQLQALIQIALDNNVDLENARLNVEIANAQLLGSKLSYLPSLSLTPNGGTASYGGSKITRDTWSYQIPVTASWEIDIFGRLLNTKRQAQSAVLQSEAYQQAARAQIISGVANCYYTIVMLERQLQILNETADIWKQSIQTMQDLKEAGRYNEVAVVQSKANYNSLLATIPQTEVSLYQAYNTLSLLLNRPYQKWDVDTAYEPAFPEYMEEGVPLKYLAARPDVKAAEQSLASAYYATNLARTAFYPNLVISASGGFTNLLGSVIKNPGEWFFQLAGQLTAPLFNRGQNIATLKAAKAQQEQTLNNFEYTVLSAGAEVSDALVAYTKNKERAVNLKAQVENLSKAVEYNNDLLKYGTATYLEVLTAQQSLLSAQMSEIQCLLEIQQSAISLYQALGGGR</sequence>
<keyword evidence="2" id="KW-0812">Transmembrane</keyword>
<name>A0A9D1IPC5_9BACT</name>
<protein>
    <submittedName>
        <fullName evidence="3">TolC family protein</fullName>
    </submittedName>
</protein>
<comment type="caution">
    <text evidence="3">The sequence shown here is derived from an EMBL/GenBank/DDBJ whole genome shotgun (WGS) entry which is preliminary data.</text>
</comment>
<evidence type="ECO:0000313" key="3">
    <source>
        <dbReference type="EMBL" id="HIU39449.1"/>
    </source>
</evidence>
<dbReference type="PROSITE" id="PS51257">
    <property type="entry name" value="PROKAR_LIPOPROTEIN"/>
    <property type="match status" value="1"/>
</dbReference>
<dbReference type="AlphaFoldDB" id="A0A9D1IPC5"/>
<dbReference type="Gene3D" id="1.20.1600.10">
    <property type="entry name" value="Outer membrane efflux proteins (OEP)"/>
    <property type="match status" value="1"/>
</dbReference>
<keyword evidence="2" id="KW-0564">Palmitate</keyword>
<dbReference type="EMBL" id="DVMS01000203">
    <property type="protein sequence ID" value="HIU39449.1"/>
    <property type="molecule type" value="Genomic_DNA"/>
</dbReference>
<proteinExistence type="inferred from homology"/>
<reference evidence="3" key="2">
    <citation type="journal article" date="2021" name="PeerJ">
        <title>Extensive microbial diversity within the chicken gut microbiome revealed by metagenomics and culture.</title>
        <authorList>
            <person name="Gilroy R."/>
            <person name="Ravi A."/>
            <person name="Getino M."/>
            <person name="Pursley I."/>
            <person name="Horton D.L."/>
            <person name="Alikhan N.F."/>
            <person name="Baker D."/>
            <person name="Gharbi K."/>
            <person name="Hall N."/>
            <person name="Watson M."/>
            <person name="Adriaenssens E.M."/>
            <person name="Foster-Nyarko E."/>
            <person name="Jarju S."/>
            <person name="Secka A."/>
            <person name="Antonio M."/>
            <person name="Oren A."/>
            <person name="Chaudhuri R.R."/>
            <person name="La Ragione R."/>
            <person name="Hildebrand F."/>
            <person name="Pallen M.J."/>
        </authorList>
    </citation>
    <scope>NUCLEOTIDE SEQUENCE</scope>
    <source>
        <strain evidence="3">17073</strain>
    </source>
</reference>
<dbReference type="Pfam" id="PF02321">
    <property type="entry name" value="OEP"/>
    <property type="match status" value="2"/>
</dbReference>
<evidence type="ECO:0000256" key="1">
    <source>
        <dbReference type="ARBA" id="ARBA00007613"/>
    </source>
</evidence>
<evidence type="ECO:0000256" key="2">
    <source>
        <dbReference type="RuleBase" id="RU362097"/>
    </source>
</evidence>
<dbReference type="GO" id="GO:0015562">
    <property type="term" value="F:efflux transmembrane transporter activity"/>
    <property type="evidence" value="ECO:0007669"/>
    <property type="project" value="InterPro"/>
</dbReference>
<evidence type="ECO:0000313" key="4">
    <source>
        <dbReference type="Proteomes" id="UP000824076"/>
    </source>
</evidence>